<feature type="domain" description="Plastocyanin-like" evidence="8">
    <location>
        <begin position="62"/>
        <end position="177"/>
    </location>
</feature>
<evidence type="ECO:0000256" key="2">
    <source>
        <dbReference type="ARBA" id="ARBA00023008"/>
    </source>
</evidence>
<evidence type="ECO:0008006" key="11">
    <source>
        <dbReference type="Google" id="ProtNLM"/>
    </source>
</evidence>
<dbReference type="CDD" id="cd13857">
    <property type="entry name" value="CuRO_1_Diphenol_Ox"/>
    <property type="match status" value="1"/>
</dbReference>
<dbReference type="InterPro" id="IPR008972">
    <property type="entry name" value="Cupredoxin"/>
</dbReference>
<sequence>MLSLGSKALNILTFLQLCWALPSESVVDYRPGEVKVNPLELILSPAFLITKFCQTRRYYWEVQNKTAAFDGYTRPVLVINGQFPGPLIEANECDTLKIDIRNELDQEVSIHWHGIFQNGTPWMDGVTGVTQCAIPPKTKFTYKFSINNQFGTFWYHAHSSNMVADGLAGPLIVHSPRDPLKRGIHYDHDIIFLINDWYHDLSTVIANALLSDTGYHGSPAAPSPSSALINGIGFFNCSFAPAGSQCDTPTKFLQLNVGPNQKTRIRIVQAGSHAMFRFSADEHVLDVVEADTCGVQGPPGIHRVPLHNGQRHSVILDTSQDKVGSSFLIRAAMDLDCLPTLEPGLTGDAQTVKVVVLVSNTKVLKTTRTTYLPKTKDWGDPLGGPCVDLDSSTLTPLLVEAAPSKIAGRVFYESSLGVVAQPNSNKVSSRFFVNNITWKTFVYRPLLPQLLKGGSGKLNTSEVSALTLTKNDWYDIVINNLDAGIDHVYHLHGVDSRIVADGEGRLTEEQAENLTYNTKNPLRRDTHVVQGGHWTVFRVPASNPGVWILHCHIGWHLAAGFAGVIVFQPDAVSRMALPWANGALCSGETPENMYDTEPGRRRARRMSKSSALTNMHHF</sequence>
<evidence type="ECO:0000313" key="10">
    <source>
        <dbReference type="Proteomes" id="UP000765509"/>
    </source>
</evidence>
<comment type="similarity">
    <text evidence="1">Belongs to the multicopper oxidase family.</text>
</comment>
<evidence type="ECO:0000256" key="5">
    <source>
        <dbReference type="SAM" id="SignalP"/>
    </source>
</evidence>
<evidence type="ECO:0000259" key="8">
    <source>
        <dbReference type="Pfam" id="PF07732"/>
    </source>
</evidence>
<dbReference type="GO" id="GO:0016491">
    <property type="term" value="F:oxidoreductase activity"/>
    <property type="evidence" value="ECO:0007669"/>
    <property type="project" value="InterPro"/>
</dbReference>
<dbReference type="AlphaFoldDB" id="A0A9Q3HDE3"/>
<feature type="signal peptide" evidence="5">
    <location>
        <begin position="1"/>
        <end position="20"/>
    </location>
</feature>
<accession>A0A9Q3HDE3</accession>
<dbReference type="Pfam" id="PF07732">
    <property type="entry name" value="Cu-oxidase_3"/>
    <property type="match status" value="1"/>
</dbReference>
<dbReference type="Gene3D" id="2.60.40.420">
    <property type="entry name" value="Cupredoxins - blue copper proteins"/>
    <property type="match status" value="3"/>
</dbReference>
<comment type="caution">
    <text evidence="9">The sequence shown here is derived from an EMBL/GenBank/DDBJ whole genome shotgun (WGS) entry which is preliminary data.</text>
</comment>
<dbReference type="InterPro" id="IPR045087">
    <property type="entry name" value="Cu-oxidase_fam"/>
</dbReference>
<dbReference type="InterPro" id="IPR011707">
    <property type="entry name" value="Cu-oxidase-like_N"/>
</dbReference>
<dbReference type="GO" id="GO:0005507">
    <property type="term" value="F:copper ion binding"/>
    <property type="evidence" value="ECO:0007669"/>
    <property type="project" value="InterPro"/>
</dbReference>
<organism evidence="9 10">
    <name type="scientific">Austropuccinia psidii MF-1</name>
    <dbReference type="NCBI Taxonomy" id="1389203"/>
    <lineage>
        <taxon>Eukaryota</taxon>
        <taxon>Fungi</taxon>
        <taxon>Dikarya</taxon>
        <taxon>Basidiomycota</taxon>
        <taxon>Pucciniomycotina</taxon>
        <taxon>Pucciniomycetes</taxon>
        <taxon>Pucciniales</taxon>
        <taxon>Sphaerophragmiaceae</taxon>
        <taxon>Austropuccinia</taxon>
    </lineage>
</organism>
<feature type="domain" description="Plastocyanin-like" evidence="6">
    <location>
        <begin position="189"/>
        <end position="332"/>
    </location>
</feature>
<gene>
    <name evidence="9" type="ORF">O181_040993</name>
</gene>
<evidence type="ECO:0000259" key="6">
    <source>
        <dbReference type="Pfam" id="PF00394"/>
    </source>
</evidence>
<dbReference type="Proteomes" id="UP000765509">
    <property type="component" value="Unassembled WGS sequence"/>
</dbReference>
<keyword evidence="5" id="KW-0732">Signal</keyword>
<evidence type="ECO:0000256" key="1">
    <source>
        <dbReference type="ARBA" id="ARBA00010609"/>
    </source>
</evidence>
<dbReference type="PANTHER" id="PTHR11709">
    <property type="entry name" value="MULTI-COPPER OXIDASE"/>
    <property type="match status" value="1"/>
</dbReference>
<dbReference type="InterPro" id="IPR001117">
    <property type="entry name" value="Cu-oxidase_2nd"/>
</dbReference>
<keyword evidence="2" id="KW-0186">Copper</keyword>
<dbReference type="InterPro" id="IPR011706">
    <property type="entry name" value="Cu-oxidase_C"/>
</dbReference>
<keyword evidence="10" id="KW-1185">Reference proteome</keyword>
<dbReference type="SUPFAM" id="SSF49503">
    <property type="entry name" value="Cupredoxins"/>
    <property type="match status" value="3"/>
</dbReference>
<dbReference type="Pfam" id="PF07731">
    <property type="entry name" value="Cu-oxidase_2"/>
    <property type="match status" value="1"/>
</dbReference>
<keyword evidence="3" id="KW-0325">Glycoprotein</keyword>
<feature type="chain" id="PRO_5040322744" description="Laccase" evidence="5">
    <location>
        <begin position="21"/>
        <end position="618"/>
    </location>
</feature>
<dbReference type="EMBL" id="AVOT02016242">
    <property type="protein sequence ID" value="MBW0501278.1"/>
    <property type="molecule type" value="Genomic_DNA"/>
</dbReference>
<evidence type="ECO:0000259" key="7">
    <source>
        <dbReference type="Pfam" id="PF07731"/>
    </source>
</evidence>
<feature type="compositionally biased region" description="Polar residues" evidence="4">
    <location>
        <begin position="608"/>
        <end position="618"/>
    </location>
</feature>
<proteinExistence type="inferred from homology"/>
<evidence type="ECO:0000256" key="4">
    <source>
        <dbReference type="SAM" id="MobiDB-lite"/>
    </source>
</evidence>
<dbReference type="OrthoDB" id="2121828at2759"/>
<protein>
    <recommendedName>
        <fullName evidence="11">Laccase</fullName>
    </recommendedName>
</protein>
<evidence type="ECO:0000313" key="9">
    <source>
        <dbReference type="EMBL" id="MBW0501278.1"/>
    </source>
</evidence>
<dbReference type="CDD" id="cd13904">
    <property type="entry name" value="CuRO_3_Diphenol_Ox"/>
    <property type="match status" value="1"/>
</dbReference>
<evidence type="ECO:0000256" key="3">
    <source>
        <dbReference type="ARBA" id="ARBA00023180"/>
    </source>
</evidence>
<dbReference type="Pfam" id="PF00394">
    <property type="entry name" value="Cu-oxidase"/>
    <property type="match status" value="1"/>
</dbReference>
<feature type="domain" description="Plastocyanin-like" evidence="7">
    <location>
        <begin position="457"/>
        <end position="569"/>
    </location>
</feature>
<name>A0A9Q3HDE3_9BASI</name>
<reference evidence="9" key="1">
    <citation type="submission" date="2021-03" db="EMBL/GenBank/DDBJ databases">
        <title>Draft genome sequence of rust myrtle Austropuccinia psidii MF-1, a brazilian biotype.</title>
        <authorList>
            <person name="Quecine M.C."/>
            <person name="Pachon D.M.R."/>
            <person name="Bonatelli M.L."/>
            <person name="Correr F.H."/>
            <person name="Franceschini L.M."/>
            <person name="Leite T.F."/>
            <person name="Margarido G.R.A."/>
            <person name="Almeida C.A."/>
            <person name="Ferrarezi J.A."/>
            <person name="Labate C.A."/>
        </authorList>
    </citation>
    <scope>NUCLEOTIDE SEQUENCE</scope>
    <source>
        <strain evidence="9">MF-1</strain>
    </source>
</reference>
<feature type="region of interest" description="Disordered" evidence="4">
    <location>
        <begin position="590"/>
        <end position="618"/>
    </location>
</feature>
<dbReference type="PANTHER" id="PTHR11709:SF414">
    <property type="entry name" value="ADR239WP"/>
    <property type="match status" value="1"/>
</dbReference>